<evidence type="ECO:0000256" key="3">
    <source>
        <dbReference type="ARBA" id="ARBA00012078"/>
    </source>
</evidence>
<dbReference type="EMBL" id="CP003947">
    <property type="protein sequence ID" value="AFZ54375.1"/>
    <property type="molecule type" value="Genomic_DNA"/>
</dbReference>
<dbReference type="NCBIfam" id="NF002288">
    <property type="entry name" value="PRK01212.1-4"/>
    <property type="match status" value="1"/>
</dbReference>
<evidence type="ECO:0000256" key="8">
    <source>
        <dbReference type="ARBA" id="ARBA00022741"/>
    </source>
</evidence>
<dbReference type="InterPro" id="IPR006203">
    <property type="entry name" value="GHMP_knse_ATP-bd_CS"/>
</dbReference>
<keyword evidence="10 13" id="KW-0067">ATP-binding</keyword>
<dbReference type="PIRSF" id="PIRSF000676">
    <property type="entry name" value="Homoser_kin"/>
    <property type="match status" value="1"/>
</dbReference>
<evidence type="ECO:0000256" key="12">
    <source>
        <dbReference type="ARBA" id="ARBA00049954"/>
    </source>
</evidence>
<keyword evidence="13" id="KW-0963">Cytoplasm</keyword>
<keyword evidence="17" id="KW-1185">Reference proteome</keyword>
<evidence type="ECO:0000259" key="14">
    <source>
        <dbReference type="Pfam" id="PF00288"/>
    </source>
</evidence>
<keyword evidence="9 13" id="KW-0418">Kinase</keyword>
<dbReference type="InterPro" id="IPR020568">
    <property type="entry name" value="Ribosomal_Su5_D2-typ_SF"/>
</dbReference>
<dbReference type="PANTHER" id="PTHR20861">
    <property type="entry name" value="HOMOSERINE/4-DIPHOSPHOCYTIDYL-2-C-METHYL-D-ERYTHRITOL KINASE"/>
    <property type="match status" value="1"/>
</dbReference>
<dbReference type="InterPro" id="IPR036554">
    <property type="entry name" value="GHMP_kinase_C_sf"/>
</dbReference>
<feature type="domain" description="GHMP kinase C-terminal" evidence="15">
    <location>
        <begin position="205"/>
        <end position="281"/>
    </location>
</feature>
<dbReference type="PANTHER" id="PTHR20861:SF1">
    <property type="entry name" value="HOMOSERINE KINASE"/>
    <property type="match status" value="1"/>
</dbReference>
<dbReference type="GO" id="GO:0005524">
    <property type="term" value="F:ATP binding"/>
    <property type="evidence" value="ECO:0007669"/>
    <property type="project" value="UniProtKB-UniRule"/>
</dbReference>
<evidence type="ECO:0000256" key="2">
    <source>
        <dbReference type="ARBA" id="ARBA00007370"/>
    </source>
</evidence>
<sequence length="303" mass="32782">MSNPDSIVVKVPATTANLGAGFDCIGAALEFYNEFAFSLSQDDTTFTVEGEGADKITLDENNLLYQSFLYYYQQLNLTPPKVNISIKINVPLARGLGSSATAIIAGLLGANHFSSNSLTQTELLEMAIALEGHPDNVVPALLGNCILSVGEKGNWHFVPINCHEKIKFIVAIPDFELSTESARKVLPPHLTYSEAVYNIAHLGLLIKALETGNEDWLREALEDKLHQPYRKSLIKGYDEIYQAVVKGGGYGMVISGAGPTLLALTSEQHQETVTQAMAQTWASLGVNAIVKCLNLNTQGAISE</sequence>
<dbReference type="Proteomes" id="UP000010480">
    <property type="component" value="Chromosome"/>
</dbReference>
<evidence type="ECO:0000313" key="16">
    <source>
        <dbReference type="EMBL" id="AFZ54375.1"/>
    </source>
</evidence>
<dbReference type="PATRIC" id="fig|755178.3.peg.2433"/>
<dbReference type="OrthoDB" id="9769912at2"/>
<accession>K9Z730</accession>
<dbReference type="PRINTS" id="PR00958">
    <property type="entry name" value="HOMSERKINASE"/>
</dbReference>
<comment type="subcellular location">
    <subcellularLocation>
        <location evidence="13">Cytoplasm</location>
    </subcellularLocation>
</comment>
<dbReference type="InterPro" id="IPR000870">
    <property type="entry name" value="Homoserine_kinase"/>
</dbReference>
<dbReference type="Pfam" id="PF08544">
    <property type="entry name" value="GHMP_kinases_C"/>
    <property type="match status" value="1"/>
</dbReference>
<dbReference type="Gene3D" id="3.30.70.890">
    <property type="entry name" value="GHMP kinase, C-terminal domain"/>
    <property type="match status" value="1"/>
</dbReference>
<dbReference type="UniPathway" id="UPA00050">
    <property type="reaction ID" value="UER00064"/>
</dbReference>
<dbReference type="PROSITE" id="PS00627">
    <property type="entry name" value="GHMP_KINASES_ATP"/>
    <property type="match status" value="1"/>
</dbReference>
<evidence type="ECO:0000256" key="13">
    <source>
        <dbReference type="HAMAP-Rule" id="MF_00384"/>
    </source>
</evidence>
<dbReference type="AlphaFoldDB" id="K9Z730"/>
<dbReference type="GO" id="GO:0009088">
    <property type="term" value="P:threonine biosynthetic process"/>
    <property type="evidence" value="ECO:0007669"/>
    <property type="project" value="UniProtKB-UniRule"/>
</dbReference>
<dbReference type="InterPro" id="IPR014721">
    <property type="entry name" value="Ribsml_uS5_D2-typ_fold_subgr"/>
</dbReference>
<keyword evidence="5 13" id="KW-0028">Amino-acid biosynthesis</keyword>
<dbReference type="InterPro" id="IPR006204">
    <property type="entry name" value="GHMP_kinase_N_dom"/>
</dbReference>
<comment type="pathway">
    <text evidence="1 13">Amino-acid biosynthesis; L-threonine biosynthesis; L-threonine from L-aspartate: step 4/5.</text>
</comment>
<dbReference type="HAMAP" id="MF_00384">
    <property type="entry name" value="Homoser_kinase"/>
    <property type="match status" value="1"/>
</dbReference>
<comment type="similarity">
    <text evidence="2 13">Belongs to the GHMP kinase family. Homoserine kinase subfamily.</text>
</comment>
<dbReference type="GO" id="GO:0004413">
    <property type="term" value="F:homoserine kinase activity"/>
    <property type="evidence" value="ECO:0007669"/>
    <property type="project" value="UniProtKB-UniRule"/>
</dbReference>
<dbReference type="HOGENOM" id="CLU_041243_0_2_3"/>
<dbReference type="NCBIfam" id="TIGR00191">
    <property type="entry name" value="thrB"/>
    <property type="match status" value="1"/>
</dbReference>
<dbReference type="InterPro" id="IPR013750">
    <property type="entry name" value="GHMP_kinase_C_dom"/>
</dbReference>
<dbReference type="Pfam" id="PF00288">
    <property type="entry name" value="GHMP_kinases_N"/>
    <property type="match status" value="1"/>
</dbReference>
<evidence type="ECO:0000256" key="10">
    <source>
        <dbReference type="ARBA" id="ARBA00022840"/>
    </source>
</evidence>
<dbReference type="RefSeq" id="WP_015220099.1">
    <property type="nucleotide sequence ID" value="NC_019776.1"/>
</dbReference>
<protein>
    <recommendedName>
        <fullName evidence="4 13">Homoserine kinase</fullName>
        <shortName evidence="13">HK</shortName>
        <shortName evidence="13">HSK</shortName>
        <ecNumber evidence="3 13">2.7.1.39</ecNumber>
    </recommendedName>
</protein>
<dbReference type="eggNOG" id="COG0083">
    <property type="taxonomic scope" value="Bacteria"/>
</dbReference>
<organism evidence="16 17">
    <name type="scientific">Cyanobacterium aponinum (strain PCC 10605)</name>
    <dbReference type="NCBI Taxonomy" id="755178"/>
    <lineage>
        <taxon>Bacteria</taxon>
        <taxon>Bacillati</taxon>
        <taxon>Cyanobacteriota</taxon>
        <taxon>Cyanophyceae</taxon>
        <taxon>Oscillatoriophycideae</taxon>
        <taxon>Chroococcales</taxon>
        <taxon>Geminocystaceae</taxon>
        <taxon>Cyanobacterium</taxon>
    </lineage>
</organism>
<evidence type="ECO:0000256" key="1">
    <source>
        <dbReference type="ARBA" id="ARBA00005015"/>
    </source>
</evidence>
<comment type="catalytic activity">
    <reaction evidence="11 13">
        <text>L-homoserine + ATP = O-phospho-L-homoserine + ADP + H(+)</text>
        <dbReference type="Rhea" id="RHEA:13985"/>
        <dbReference type="ChEBI" id="CHEBI:15378"/>
        <dbReference type="ChEBI" id="CHEBI:30616"/>
        <dbReference type="ChEBI" id="CHEBI:57476"/>
        <dbReference type="ChEBI" id="CHEBI:57590"/>
        <dbReference type="ChEBI" id="CHEBI:456216"/>
        <dbReference type="EC" id="2.7.1.39"/>
    </reaction>
</comment>
<dbReference type="KEGG" id="can:Cyan10605_2291"/>
<dbReference type="EC" id="2.7.1.39" evidence="3 13"/>
<proteinExistence type="inferred from homology"/>
<dbReference type="SUPFAM" id="SSF54211">
    <property type="entry name" value="Ribosomal protein S5 domain 2-like"/>
    <property type="match status" value="1"/>
</dbReference>
<dbReference type="STRING" id="755178.Cyan10605_2291"/>
<feature type="binding site" evidence="13">
    <location>
        <begin position="91"/>
        <end position="101"/>
    </location>
    <ligand>
        <name>ATP</name>
        <dbReference type="ChEBI" id="CHEBI:30616"/>
    </ligand>
</feature>
<reference evidence="17" key="1">
    <citation type="journal article" date="2013" name="Proc. Natl. Acad. Sci. U.S.A.">
        <title>Improving the coverage of the cyanobacterial phylum using diversity-driven genome sequencing.</title>
        <authorList>
            <person name="Shih P.M."/>
            <person name="Wu D."/>
            <person name="Latifi A."/>
            <person name="Axen S.D."/>
            <person name="Fewer D.P."/>
            <person name="Talla E."/>
            <person name="Calteau A."/>
            <person name="Cai F."/>
            <person name="Tandeau de Marsac N."/>
            <person name="Rippka R."/>
            <person name="Herdman M."/>
            <person name="Sivonen K."/>
            <person name="Coursin T."/>
            <person name="Laurent T."/>
            <person name="Goodwin L."/>
            <person name="Nolan M."/>
            <person name="Davenport K.W."/>
            <person name="Han C.S."/>
            <person name="Rubin E.M."/>
            <person name="Eisen J.A."/>
            <person name="Woyke T."/>
            <person name="Gugger M."/>
            <person name="Kerfeld C.A."/>
        </authorList>
    </citation>
    <scope>NUCLEOTIDE SEQUENCE [LARGE SCALE GENOMIC DNA]</scope>
    <source>
        <strain evidence="17">PCC 10605</strain>
    </source>
</reference>
<comment type="function">
    <text evidence="12 13">Catalyzes the ATP-dependent phosphorylation of L-homoserine to L-homoserine phosphate.</text>
</comment>
<evidence type="ECO:0000256" key="4">
    <source>
        <dbReference type="ARBA" id="ARBA00017858"/>
    </source>
</evidence>
<evidence type="ECO:0000256" key="6">
    <source>
        <dbReference type="ARBA" id="ARBA00022679"/>
    </source>
</evidence>
<evidence type="ECO:0000256" key="9">
    <source>
        <dbReference type="ARBA" id="ARBA00022777"/>
    </source>
</evidence>
<gene>
    <name evidence="13" type="primary">thrB</name>
    <name evidence="16" type="ordered locus">Cyan10605_2291</name>
</gene>
<keyword evidence="7 13" id="KW-0791">Threonine biosynthesis</keyword>
<feature type="domain" description="GHMP kinase N-terminal" evidence="14">
    <location>
        <begin position="62"/>
        <end position="143"/>
    </location>
</feature>
<keyword evidence="6 13" id="KW-0808">Transferase</keyword>
<evidence type="ECO:0000256" key="7">
    <source>
        <dbReference type="ARBA" id="ARBA00022697"/>
    </source>
</evidence>
<evidence type="ECO:0000259" key="15">
    <source>
        <dbReference type="Pfam" id="PF08544"/>
    </source>
</evidence>
<dbReference type="GO" id="GO:0005737">
    <property type="term" value="C:cytoplasm"/>
    <property type="evidence" value="ECO:0007669"/>
    <property type="project" value="UniProtKB-SubCell"/>
</dbReference>
<evidence type="ECO:0000256" key="5">
    <source>
        <dbReference type="ARBA" id="ARBA00022605"/>
    </source>
</evidence>
<keyword evidence="8 13" id="KW-0547">Nucleotide-binding</keyword>
<dbReference type="SUPFAM" id="SSF55060">
    <property type="entry name" value="GHMP Kinase, C-terminal domain"/>
    <property type="match status" value="1"/>
</dbReference>
<evidence type="ECO:0000313" key="17">
    <source>
        <dbReference type="Proteomes" id="UP000010480"/>
    </source>
</evidence>
<name>K9Z730_CYAAP</name>
<evidence type="ECO:0000256" key="11">
    <source>
        <dbReference type="ARBA" id="ARBA00049375"/>
    </source>
</evidence>
<dbReference type="Gene3D" id="3.30.230.10">
    <property type="match status" value="1"/>
</dbReference>